<dbReference type="SMART" id="SM00233">
    <property type="entry name" value="PH"/>
    <property type="match status" value="1"/>
</dbReference>
<dbReference type="GO" id="GO:0035556">
    <property type="term" value="P:intracellular signal transduction"/>
    <property type="evidence" value="ECO:0000318"/>
    <property type="project" value="GO_Central"/>
</dbReference>
<organism evidence="13 14">
    <name type="scientific">Trichomonas vaginalis (strain ATCC PRA-98 / G3)</name>
    <dbReference type="NCBI Taxonomy" id="412133"/>
    <lineage>
        <taxon>Eukaryota</taxon>
        <taxon>Metamonada</taxon>
        <taxon>Parabasalia</taxon>
        <taxon>Trichomonadida</taxon>
        <taxon>Trichomonadidae</taxon>
        <taxon>Trichomonas</taxon>
    </lineage>
</organism>
<dbReference type="InParanoid" id="A2EEZ5"/>
<dbReference type="InterPro" id="IPR017441">
    <property type="entry name" value="Protein_kinase_ATP_BS"/>
</dbReference>
<dbReference type="FunFam" id="2.30.29.30:FF:000350">
    <property type="entry name" value="AGC family protein kinase"/>
    <property type="match status" value="1"/>
</dbReference>
<dbReference type="RefSeq" id="XP_001321016.1">
    <property type="nucleotide sequence ID" value="XM_001320981.1"/>
</dbReference>
<dbReference type="KEGG" id="tva:4766700"/>
<gene>
    <name evidence="13" type="ORF">TVAG_188800</name>
</gene>
<keyword evidence="4" id="KW-0808">Transferase</keyword>
<dbReference type="PROSITE" id="PS00108">
    <property type="entry name" value="PROTEIN_KINASE_ST"/>
    <property type="match status" value="1"/>
</dbReference>
<dbReference type="Proteomes" id="UP000001542">
    <property type="component" value="Unassembled WGS sequence"/>
</dbReference>
<dbReference type="InterPro" id="IPR045270">
    <property type="entry name" value="STKc_AGC"/>
</dbReference>
<evidence type="ECO:0000313" key="13">
    <source>
        <dbReference type="EMBL" id="EAY08793.1"/>
    </source>
</evidence>
<dbReference type="SMART" id="SM00133">
    <property type="entry name" value="S_TK_X"/>
    <property type="match status" value="1"/>
</dbReference>
<dbReference type="InterPro" id="IPR000719">
    <property type="entry name" value="Prot_kinase_dom"/>
</dbReference>
<dbReference type="PROSITE" id="PS00107">
    <property type="entry name" value="PROTEIN_KINASE_ATP"/>
    <property type="match status" value="1"/>
</dbReference>
<dbReference type="InterPro" id="IPR001849">
    <property type="entry name" value="PH_domain"/>
</dbReference>
<evidence type="ECO:0000259" key="11">
    <source>
        <dbReference type="PROSITE" id="PS50011"/>
    </source>
</evidence>
<proteinExistence type="inferred from homology"/>
<dbReference type="InterPro" id="IPR011009">
    <property type="entry name" value="Kinase-like_dom_sf"/>
</dbReference>
<dbReference type="OrthoDB" id="63267at2759"/>
<dbReference type="InterPro" id="IPR008271">
    <property type="entry name" value="Ser/Thr_kinase_AS"/>
</dbReference>
<reference evidence="13" key="1">
    <citation type="submission" date="2006-10" db="EMBL/GenBank/DDBJ databases">
        <authorList>
            <person name="Amadeo P."/>
            <person name="Zhao Q."/>
            <person name="Wortman J."/>
            <person name="Fraser-Liggett C."/>
            <person name="Carlton J."/>
        </authorList>
    </citation>
    <scope>NUCLEOTIDE SEQUENCE</scope>
    <source>
        <strain evidence="13">G3</strain>
    </source>
</reference>
<feature type="domain" description="Protein kinase" evidence="11">
    <location>
        <begin position="106"/>
        <end position="356"/>
    </location>
</feature>
<dbReference type="STRING" id="5722.A2EEZ5"/>
<evidence type="ECO:0000256" key="5">
    <source>
        <dbReference type="ARBA" id="ARBA00022741"/>
    </source>
</evidence>
<dbReference type="VEuPathDB" id="TrichDB:TVAG_188800"/>
<dbReference type="Gene3D" id="3.30.200.20">
    <property type="entry name" value="Phosphorylase Kinase, domain 1"/>
    <property type="match status" value="1"/>
</dbReference>
<dbReference type="CDD" id="cd05123">
    <property type="entry name" value="STKc_AGC"/>
    <property type="match status" value="1"/>
</dbReference>
<evidence type="ECO:0000256" key="2">
    <source>
        <dbReference type="ARBA" id="ARBA00022527"/>
    </source>
</evidence>
<dbReference type="SMART" id="SM00220">
    <property type="entry name" value="S_TKc"/>
    <property type="match status" value="1"/>
</dbReference>
<feature type="domain" description="AGC-kinase C-terminal" evidence="12">
    <location>
        <begin position="357"/>
        <end position="417"/>
    </location>
</feature>
<protein>
    <submittedName>
        <fullName evidence="13">AGC family protein kinase</fullName>
    </submittedName>
</protein>
<evidence type="ECO:0000256" key="8">
    <source>
        <dbReference type="PROSITE-ProRule" id="PRU10141"/>
    </source>
</evidence>
<keyword evidence="2 9" id="KW-0723">Serine/threonine-protein kinase</keyword>
<dbReference type="PROSITE" id="PS51285">
    <property type="entry name" value="AGC_KINASE_CTER"/>
    <property type="match status" value="1"/>
</dbReference>
<dbReference type="eggNOG" id="KOG0690">
    <property type="taxonomic scope" value="Eukaryota"/>
</dbReference>
<evidence type="ECO:0000256" key="7">
    <source>
        <dbReference type="ARBA" id="ARBA00022840"/>
    </source>
</evidence>
<comment type="similarity">
    <text evidence="1">Belongs to the protein kinase superfamily. AGC Ser/Thr protein kinase family. RAC subfamily.</text>
</comment>
<evidence type="ECO:0000256" key="4">
    <source>
        <dbReference type="ARBA" id="ARBA00022679"/>
    </source>
</evidence>
<name>A2EEZ5_TRIV3</name>
<evidence type="ECO:0000256" key="6">
    <source>
        <dbReference type="ARBA" id="ARBA00022777"/>
    </source>
</evidence>
<dbReference type="VEuPathDB" id="TrichDB:TVAGG3_0471720"/>
<dbReference type="GO" id="GO:0005524">
    <property type="term" value="F:ATP binding"/>
    <property type="evidence" value="ECO:0007669"/>
    <property type="project" value="UniProtKB-UniRule"/>
</dbReference>
<dbReference type="Pfam" id="PF00069">
    <property type="entry name" value="Pkinase"/>
    <property type="match status" value="1"/>
</dbReference>
<evidence type="ECO:0000256" key="9">
    <source>
        <dbReference type="RuleBase" id="RU000304"/>
    </source>
</evidence>
<evidence type="ECO:0000256" key="1">
    <source>
        <dbReference type="ARBA" id="ARBA00006935"/>
    </source>
</evidence>
<dbReference type="SMR" id="A2EEZ5"/>
<evidence type="ECO:0000256" key="3">
    <source>
        <dbReference type="ARBA" id="ARBA00022553"/>
    </source>
</evidence>
<dbReference type="InterPro" id="IPR000961">
    <property type="entry name" value="AGC-kinase_C"/>
</dbReference>
<dbReference type="GO" id="GO:0004674">
    <property type="term" value="F:protein serine/threonine kinase activity"/>
    <property type="evidence" value="ECO:0000318"/>
    <property type="project" value="GO_Central"/>
</dbReference>
<dbReference type="Gene3D" id="1.10.510.10">
    <property type="entry name" value="Transferase(Phosphotransferase) domain 1"/>
    <property type="match status" value="1"/>
</dbReference>
<keyword evidence="7 8" id="KW-0067">ATP-binding</keyword>
<evidence type="ECO:0000259" key="10">
    <source>
        <dbReference type="PROSITE" id="PS50003"/>
    </source>
</evidence>
<dbReference type="EMBL" id="DS113371">
    <property type="protein sequence ID" value="EAY08793.1"/>
    <property type="molecule type" value="Genomic_DNA"/>
</dbReference>
<dbReference type="PANTHER" id="PTHR24351">
    <property type="entry name" value="RIBOSOMAL PROTEIN S6 KINASE"/>
    <property type="match status" value="1"/>
</dbReference>
<dbReference type="InterPro" id="IPR011993">
    <property type="entry name" value="PH-like_dom_sf"/>
</dbReference>
<feature type="binding site" evidence="8">
    <location>
        <position position="135"/>
    </location>
    <ligand>
        <name>ATP</name>
        <dbReference type="ChEBI" id="CHEBI:30616"/>
    </ligand>
</feature>
<dbReference type="PROSITE" id="PS50003">
    <property type="entry name" value="PH_DOMAIN"/>
    <property type="match status" value="1"/>
</dbReference>
<keyword evidence="5 8" id="KW-0547">Nucleotide-binding</keyword>
<dbReference type="OMA" id="TGPCDIS"/>
<dbReference type="PROSITE" id="PS50011">
    <property type="entry name" value="PROTEIN_KINASE_DOM"/>
    <property type="match status" value="1"/>
</dbReference>
<feature type="domain" description="PH" evidence="10">
    <location>
        <begin position="2"/>
        <end position="96"/>
    </location>
</feature>
<dbReference type="FunFam" id="1.10.510.10:FF:000008">
    <property type="entry name" value="Non-specific serine/threonine protein kinase"/>
    <property type="match status" value="1"/>
</dbReference>
<accession>A2EEZ5</accession>
<evidence type="ECO:0000313" key="14">
    <source>
        <dbReference type="Proteomes" id="UP000001542"/>
    </source>
</evidence>
<dbReference type="AlphaFoldDB" id="A2EEZ5"/>
<sequence>MNTTIEGWLHKKDPENSLWHRRYCILTENKLMIQKSQGEDYENFVSLTGDVKVEIDDKKPPPRIHIITDKNEVITLSSPDEPVLNKWAFLIIGATMNRVGMSMADFRIISVLGRGYYGKVMLCEENTTKELYAIKTIHKKMLVNSDKVQNALTERNVLVRVHHPFIVSLKTTFQTPTKLYFAMEYAPGGELFFHLERKGAFHIHDVRIYVAELALAIEYLHDNNIIYRDIKPENILLDSEGHVKITDFGLSKEMEEDTTSTLCGSPNYMAPEIITHTRYGPAVDWWSLGILMYEMLFGVQPFVNENKSVLLMMIATCRVSFPRNANPDAQSLILGLLQKNPSERFGFEQIKSHPFFQGRDFDDYLQKKVKPIFVPISLRRTDPVNFSTEFTQETPTDSVGSPLSCNKEFEGFSFNGQ</sequence>
<keyword evidence="6 13" id="KW-0418">Kinase</keyword>
<keyword evidence="3" id="KW-0597">Phosphoprotein</keyword>
<dbReference type="SUPFAM" id="SSF56112">
    <property type="entry name" value="Protein kinase-like (PK-like)"/>
    <property type="match status" value="1"/>
</dbReference>
<reference evidence="13" key="2">
    <citation type="journal article" date="2007" name="Science">
        <title>Draft genome sequence of the sexually transmitted pathogen Trichomonas vaginalis.</title>
        <authorList>
            <person name="Carlton J.M."/>
            <person name="Hirt R.P."/>
            <person name="Silva J.C."/>
            <person name="Delcher A.L."/>
            <person name="Schatz M."/>
            <person name="Zhao Q."/>
            <person name="Wortman J.R."/>
            <person name="Bidwell S.L."/>
            <person name="Alsmark U.C.M."/>
            <person name="Besteiro S."/>
            <person name="Sicheritz-Ponten T."/>
            <person name="Noel C.J."/>
            <person name="Dacks J.B."/>
            <person name="Foster P.G."/>
            <person name="Simillion C."/>
            <person name="Van de Peer Y."/>
            <person name="Miranda-Saavedra D."/>
            <person name="Barton G.J."/>
            <person name="Westrop G.D."/>
            <person name="Mueller S."/>
            <person name="Dessi D."/>
            <person name="Fiori P.L."/>
            <person name="Ren Q."/>
            <person name="Paulsen I."/>
            <person name="Zhang H."/>
            <person name="Bastida-Corcuera F.D."/>
            <person name="Simoes-Barbosa A."/>
            <person name="Brown M.T."/>
            <person name="Hayes R.D."/>
            <person name="Mukherjee M."/>
            <person name="Okumura C.Y."/>
            <person name="Schneider R."/>
            <person name="Smith A.J."/>
            <person name="Vanacova S."/>
            <person name="Villalvazo M."/>
            <person name="Haas B.J."/>
            <person name="Pertea M."/>
            <person name="Feldblyum T.V."/>
            <person name="Utterback T.R."/>
            <person name="Shu C.L."/>
            <person name="Osoegawa K."/>
            <person name="de Jong P.J."/>
            <person name="Hrdy I."/>
            <person name="Horvathova L."/>
            <person name="Zubacova Z."/>
            <person name="Dolezal P."/>
            <person name="Malik S.B."/>
            <person name="Logsdon J.M. Jr."/>
            <person name="Henze K."/>
            <person name="Gupta A."/>
            <person name="Wang C.C."/>
            <person name="Dunne R.L."/>
            <person name="Upcroft J.A."/>
            <person name="Upcroft P."/>
            <person name="White O."/>
            <person name="Salzberg S.L."/>
            <person name="Tang P."/>
            <person name="Chiu C.-H."/>
            <person name="Lee Y.-S."/>
            <person name="Embley T.M."/>
            <person name="Coombs G.H."/>
            <person name="Mottram J.C."/>
            <person name="Tachezy J."/>
            <person name="Fraser-Liggett C.M."/>
            <person name="Johnson P.J."/>
        </authorList>
    </citation>
    <scope>NUCLEOTIDE SEQUENCE [LARGE SCALE GENOMIC DNA]</scope>
    <source>
        <strain evidence="13">G3</strain>
    </source>
</reference>
<dbReference type="Pfam" id="PF00169">
    <property type="entry name" value="PH"/>
    <property type="match status" value="1"/>
</dbReference>
<dbReference type="SUPFAM" id="SSF50729">
    <property type="entry name" value="PH domain-like"/>
    <property type="match status" value="1"/>
</dbReference>
<dbReference type="CDD" id="cd00821">
    <property type="entry name" value="PH"/>
    <property type="match status" value="1"/>
</dbReference>
<keyword evidence="14" id="KW-1185">Reference proteome</keyword>
<evidence type="ECO:0000259" key="12">
    <source>
        <dbReference type="PROSITE" id="PS51285"/>
    </source>
</evidence>
<dbReference type="Gene3D" id="2.30.29.30">
    <property type="entry name" value="Pleckstrin-homology domain (PH domain)/Phosphotyrosine-binding domain (PTB)"/>
    <property type="match status" value="1"/>
</dbReference>
<dbReference type="FunFam" id="3.30.200.20:FF:000771">
    <property type="entry name" value="AGC family protein kinase"/>
    <property type="match status" value="1"/>
</dbReference>